<evidence type="ECO:0000313" key="1">
    <source>
        <dbReference type="EMBL" id="RKF17791.1"/>
    </source>
</evidence>
<evidence type="ECO:0000313" key="2">
    <source>
        <dbReference type="Proteomes" id="UP000286482"/>
    </source>
</evidence>
<accession>A0A420EAU2</accession>
<gene>
    <name evidence="1" type="ORF">DBZ36_11040</name>
</gene>
<organism evidence="1 2">
    <name type="scientific">Alginatibacterium sediminis</name>
    <dbReference type="NCBI Taxonomy" id="2164068"/>
    <lineage>
        <taxon>Bacteria</taxon>
        <taxon>Pseudomonadati</taxon>
        <taxon>Pseudomonadota</taxon>
        <taxon>Gammaproteobacteria</taxon>
        <taxon>Alteromonadales</taxon>
        <taxon>Alteromonadaceae</taxon>
        <taxon>Alginatibacterium</taxon>
    </lineage>
</organism>
<proteinExistence type="predicted"/>
<dbReference type="RefSeq" id="WP_120355018.1">
    <property type="nucleotide sequence ID" value="NZ_RAQO01000006.1"/>
</dbReference>
<dbReference type="Proteomes" id="UP000286482">
    <property type="component" value="Unassembled WGS sequence"/>
</dbReference>
<dbReference type="EMBL" id="RAQO01000006">
    <property type="protein sequence ID" value="RKF17791.1"/>
    <property type="molecule type" value="Genomic_DNA"/>
</dbReference>
<dbReference type="AlphaFoldDB" id="A0A420EAU2"/>
<keyword evidence="2" id="KW-1185">Reference proteome</keyword>
<protein>
    <submittedName>
        <fullName evidence="1">Uncharacterized protein</fullName>
    </submittedName>
</protein>
<reference evidence="1 2" key="1">
    <citation type="submission" date="2018-09" db="EMBL/GenBank/DDBJ databases">
        <authorList>
            <person name="Wang Z."/>
        </authorList>
    </citation>
    <scope>NUCLEOTIDE SEQUENCE [LARGE SCALE GENOMIC DNA]</scope>
    <source>
        <strain evidence="1 2">ALS 81</strain>
    </source>
</reference>
<sequence length="114" mass="13087">MSNNKYDDYYRSLGISAQLICEYPNSGMNLFEAYSMLRHAINKQLCFILLNAKGDGLGLIVWSTDQTRQRKYTINLLVAPYGDQLALLEKWQSHLSISQQDFVIDLTFQGESNE</sequence>
<name>A0A420EAU2_9ALTE</name>
<comment type="caution">
    <text evidence="1">The sequence shown here is derived from an EMBL/GenBank/DDBJ whole genome shotgun (WGS) entry which is preliminary data.</text>
</comment>